<accession>A0A9W8RJF4</accession>
<dbReference type="EMBL" id="JAOQAV010000001">
    <property type="protein sequence ID" value="KAJ4197819.1"/>
    <property type="molecule type" value="Genomic_DNA"/>
</dbReference>
<dbReference type="AlphaFoldDB" id="A0A9W8RJF4"/>
<name>A0A9W8RJF4_9HYPO</name>
<keyword evidence="2" id="KW-1185">Reference proteome</keyword>
<gene>
    <name evidence="1" type="ORF">NW755_000517</name>
</gene>
<evidence type="ECO:0000313" key="1">
    <source>
        <dbReference type="EMBL" id="KAJ4197819.1"/>
    </source>
</evidence>
<evidence type="ECO:0000313" key="2">
    <source>
        <dbReference type="Proteomes" id="UP001152087"/>
    </source>
</evidence>
<reference evidence="1" key="1">
    <citation type="submission" date="2022-09" db="EMBL/GenBank/DDBJ databases">
        <title>Fusarium specimens isolated from Avocado Roots.</title>
        <authorList>
            <person name="Stajich J."/>
            <person name="Roper C."/>
            <person name="Heimlech-Rivalta G."/>
        </authorList>
    </citation>
    <scope>NUCLEOTIDE SEQUENCE</scope>
    <source>
        <strain evidence="1">A02</strain>
    </source>
</reference>
<comment type="caution">
    <text evidence="1">The sequence shown here is derived from an EMBL/GenBank/DDBJ whole genome shotgun (WGS) entry which is preliminary data.</text>
</comment>
<dbReference type="Proteomes" id="UP001152087">
    <property type="component" value="Unassembled WGS sequence"/>
</dbReference>
<protein>
    <submittedName>
        <fullName evidence="1">Uncharacterized protein</fullName>
    </submittedName>
</protein>
<organism evidence="1 2">
    <name type="scientific">Fusarium falciforme</name>
    <dbReference type="NCBI Taxonomy" id="195108"/>
    <lineage>
        <taxon>Eukaryota</taxon>
        <taxon>Fungi</taxon>
        <taxon>Dikarya</taxon>
        <taxon>Ascomycota</taxon>
        <taxon>Pezizomycotina</taxon>
        <taxon>Sordariomycetes</taxon>
        <taxon>Hypocreomycetidae</taxon>
        <taxon>Hypocreales</taxon>
        <taxon>Nectriaceae</taxon>
        <taxon>Fusarium</taxon>
        <taxon>Fusarium solani species complex</taxon>
    </lineage>
</organism>
<proteinExistence type="predicted"/>
<sequence>MSTDSEQRIELYFPSGVFEDVNATSNIIRARTKLDAELDPLARFFTHAPDVKTLTIGQLLAPGEDGFPYTEVAARGLQFATDYQDLLYNVAGAYYNEHLQWMAI</sequence>